<dbReference type="AlphaFoldDB" id="A0A1S8X8U5"/>
<keyword evidence="5" id="KW-0067">ATP-binding</keyword>
<feature type="compositionally biased region" description="Low complexity" evidence="6">
    <location>
        <begin position="353"/>
        <end position="367"/>
    </location>
</feature>
<accession>A0A1S8X8U5</accession>
<dbReference type="PROSITE" id="PS00108">
    <property type="entry name" value="PROTEIN_KINASE_ST"/>
    <property type="match status" value="1"/>
</dbReference>
<evidence type="ECO:0000259" key="7">
    <source>
        <dbReference type="PROSITE" id="PS50011"/>
    </source>
</evidence>
<feature type="compositionally biased region" description="Basic and acidic residues" evidence="6">
    <location>
        <begin position="342"/>
        <end position="352"/>
    </location>
</feature>
<keyword evidence="9" id="KW-1185">Reference proteome</keyword>
<dbReference type="EMBL" id="KV891600">
    <property type="protein sequence ID" value="OON23150.1"/>
    <property type="molecule type" value="Genomic_DNA"/>
</dbReference>
<keyword evidence="2" id="KW-0808">Transferase</keyword>
<feature type="compositionally biased region" description="Low complexity" evidence="6">
    <location>
        <begin position="218"/>
        <end position="239"/>
    </location>
</feature>
<evidence type="ECO:0000313" key="8">
    <source>
        <dbReference type="EMBL" id="OON23150.1"/>
    </source>
</evidence>
<evidence type="ECO:0000313" key="9">
    <source>
        <dbReference type="Proteomes" id="UP000243686"/>
    </source>
</evidence>
<dbReference type="GO" id="GO:0005524">
    <property type="term" value="F:ATP binding"/>
    <property type="evidence" value="ECO:0007669"/>
    <property type="project" value="UniProtKB-KW"/>
</dbReference>
<gene>
    <name evidence="8" type="ORF">X801_00939</name>
</gene>
<evidence type="ECO:0000256" key="4">
    <source>
        <dbReference type="ARBA" id="ARBA00022777"/>
    </source>
</evidence>
<feature type="compositionally biased region" description="Polar residues" evidence="6">
    <location>
        <begin position="201"/>
        <end position="217"/>
    </location>
</feature>
<dbReference type="Pfam" id="PF00069">
    <property type="entry name" value="Pkinase"/>
    <property type="match status" value="1"/>
</dbReference>
<evidence type="ECO:0000256" key="3">
    <source>
        <dbReference type="ARBA" id="ARBA00022741"/>
    </source>
</evidence>
<feature type="compositionally biased region" description="Polar residues" evidence="6">
    <location>
        <begin position="282"/>
        <end position="302"/>
    </location>
</feature>
<dbReference type="PANTHER" id="PTHR24342">
    <property type="entry name" value="SERINE/THREONINE-PROTEIN KINASE 17"/>
    <property type="match status" value="1"/>
</dbReference>
<dbReference type="PANTHER" id="PTHR24342:SF20">
    <property type="entry name" value="MYOSIN LIGHT CHAIN KINASE, SMOOTH MUSCLE"/>
    <property type="match status" value="1"/>
</dbReference>
<dbReference type="GO" id="GO:0043065">
    <property type="term" value="P:positive regulation of apoptotic process"/>
    <property type="evidence" value="ECO:0007669"/>
    <property type="project" value="TreeGrafter"/>
</dbReference>
<dbReference type="Gene3D" id="1.10.510.10">
    <property type="entry name" value="Transferase(Phosphotransferase) domain 1"/>
    <property type="match status" value="1"/>
</dbReference>
<evidence type="ECO:0000256" key="2">
    <source>
        <dbReference type="ARBA" id="ARBA00022679"/>
    </source>
</evidence>
<keyword evidence="1" id="KW-0723">Serine/threonine-protein kinase</keyword>
<dbReference type="Proteomes" id="UP000243686">
    <property type="component" value="Unassembled WGS sequence"/>
</dbReference>
<feature type="compositionally biased region" description="Basic and acidic residues" evidence="6">
    <location>
        <begin position="389"/>
        <end position="409"/>
    </location>
</feature>
<evidence type="ECO:0000256" key="6">
    <source>
        <dbReference type="SAM" id="MobiDB-lite"/>
    </source>
</evidence>
<dbReference type="SMART" id="SM00220">
    <property type="entry name" value="S_TKc"/>
    <property type="match status" value="1"/>
</dbReference>
<evidence type="ECO:0000256" key="1">
    <source>
        <dbReference type="ARBA" id="ARBA00022527"/>
    </source>
</evidence>
<dbReference type="SUPFAM" id="SSF56112">
    <property type="entry name" value="Protein kinase-like (PK-like)"/>
    <property type="match status" value="1"/>
</dbReference>
<feature type="region of interest" description="Disordered" evidence="6">
    <location>
        <begin position="278"/>
        <end position="481"/>
    </location>
</feature>
<organism evidence="8 9">
    <name type="scientific">Opisthorchis viverrini</name>
    <name type="common">Southeast Asian liver fluke</name>
    <dbReference type="NCBI Taxonomy" id="6198"/>
    <lineage>
        <taxon>Eukaryota</taxon>
        <taxon>Metazoa</taxon>
        <taxon>Spiralia</taxon>
        <taxon>Lophotrochozoa</taxon>
        <taxon>Platyhelminthes</taxon>
        <taxon>Trematoda</taxon>
        <taxon>Digenea</taxon>
        <taxon>Opisthorchiida</taxon>
        <taxon>Opisthorchiata</taxon>
        <taxon>Opisthorchiidae</taxon>
        <taxon>Opisthorchis</taxon>
    </lineage>
</organism>
<feature type="non-terminal residue" evidence="8">
    <location>
        <position position="498"/>
    </location>
</feature>
<reference evidence="8 9" key="1">
    <citation type="submission" date="2015-03" db="EMBL/GenBank/DDBJ databases">
        <title>Draft genome of the nematode, Opisthorchis viverrini.</title>
        <authorList>
            <person name="Mitreva M."/>
        </authorList>
    </citation>
    <scope>NUCLEOTIDE SEQUENCE [LARGE SCALE GENOMIC DNA]</scope>
    <source>
        <strain evidence="8">Khon Kaen</strain>
    </source>
</reference>
<protein>
    <recommendedName>
        <fullName evidence="7">Protein kinase domain-containing protein</fullName>
    </recommendedName>
</protein>
<dbReference type="InterPro" id="IPR008271">
    <property type="entry name" value="Ser/Thr_kinase_AS"/>
</dbReference>
<feature type="domain" description="Protein kinase" evidence="7">
    <location>
        <begin position="1"/>
        <end position="153"/>
    </location>
</feature>
<dbReference type="InterPro" id="IPR000719">
    <property type="entry name" value="Prot_kinase_dom"/>
</dbReference>
<evidence type="ECO:0000256" key="5">
    <source>
        <dbReference type="ARBA" id="ARBA00022840"/>
    </source>
</evidence>
<dbReference type="GO" id="GO:0035556">
    <property type="term" value="P:intracellular signal transduction"/>
    <property type="evidence" value="ECO:0007669"/>
    <property type="project" value="TreeGrafter"/>
</dbReference>
<keyword evidence="3" id="KW-0547">Nucleotide-binding</keyword>
<feature type="region of interest" description="Disordered" evidence="6">
    <location>
        <begin position="201"/>
        <end position="265"/>
    </location>
</feature>
<dbReference type="InterPro" id="IPR011009">
    <property type="entry name" value="Kinase-like_dom_sf"/>
</dbReference>
<sequence>MNEILQGVEYIHNQGVLHLDLKPENILCLSKTSFKIKIIDFGLARFYGESDVRVLFGTPEFVSPEVISYEPVTPAADMWSVGVICYVMLSGLSPFMGDSQGETLANIIRVKYDFDYQEFEEISEGARDFIRMLLIKDPRKRMTASECLQHSWIKRKKQLKRKGTVSKKRLKHFVYRRKWQKAVNAIIALIRMGVVLQHPQSEWQESNQPSTAGNKPATSQKPTPPLSTSSLSKTTPSRPVEAAECSKRPKIDNKPAADTKQKDRRMSFKAMNNAIFGKFASKRSSPEQLSPETPRPSISTGPRPSLLSRFTKRDDSNHVGGSGSPKPKRKDSLSKQKHKSDRKLSREEKNLDQAHSSSKQQSKVKASNITSAEVTKDSKPAPGWSHMDSTIRRDIPKQHPDKTGSKNEDTSTTQPKTTQPLKPIECKNDTHSTTPNDKTGNQKSLPSSTSNQPATPIKTQKNLKPVAPRPASKKVAPSTGGIAAKIGFFNNIIKDPSS</sequence>
<dbReference type="PROSITE" id="PS50011">
    <property type="entry name" value="PROTEIN_KINASE_DOM"/>
    <property type="match status" value="1"/>
</dbReference>
<feature type="compositionally biased region" description="Basic and acidic residues" evidence="6">
    <location>
        <begin position="244"/>
        <end position="265"/>
    </location>
</feature>
<keyword evidence="4" id="KW-0418">Kinase</keyword>
<feature type="compositionally biased region" description="Polar residues" evidence="6">
    <location>
        <begin position="431"/>
        <end position="462"/>
    </location>
</feature>
<feature type="compositionally biased region" description="Low complexity" evidence="6">
    <location>
        <begin position="410"/>
        <end position="423"/>
    </location>
</feature>
<dbReference type="GO" id="GO:0005634">
    <property type="term" value="C:nucleus"/>
    <property type="evidence" value="ECO:0007669"/>
    <property type="project" value="TreeGrafter"/>
</dbReference>
<name>A0A1S8X8U5_OPIVI</name>
<dbReference type="GO" id="GO:0004674">
    <property type="term" value="F:protein serine/threonine kinase activity"/>
    <property type="evidence" value="ECO:0007669"/>
    <property type="project" value="UniProtKB-KW"/>
</dbReference>
<proteinExistence type="predicted"/>